<reference evidence="1 2" key="1">
    <citation type="submission" date="2021-01" db="EMBL/GenBank/DDBJ databases">
        <title>Genomic Encyclopedia of Type Strains, Phase IV (KMG-IV): sequencing the most valuable type-strain genomes for metagenomic binning, comparative biology and taxonomic classification.</title>
        <authorList>
            <person name="Goeker M."/>
        </authorList>
    </citation>
    <scope>NUCLEOTIDE SEQUENCE [LARGE SCALE GENOMIC DNA]</scope>
    <source>
        <strain evidence="1 2">DSM 25890</strain>
    </source>
</reference>
<dbReference type="Gene3D" id="3.30.870.10">
    <property type="entry name" value="Endonuclease Chain A"/>
    <property type="match status" value="1"/>
</dbReference>
<proteinExistence type="predicted"/>
<keyword evidence="2" id="KW-1185">Reference proteome</keyword>
<evidence type="ECO:0000313" key="2">
    <source>
        <dbReference type="Proteomes" id="UP001314796"/>
    </source>
</evidence>
<dbReference type="Proteomes" id="UP001314796">
    <property type="component" value="Unassembled WGS sequence"/>
</dbReference>
<comment type="caution">
    <text evidence="1">The sequence shown here is derived from an EMBL/GenBank/DDBJ whole genome shotgun (WGS) entry which is preliminary data.</text>
</comment>
<organism evidence="1 2">
    <name type="scientific">Alkaliphilus hydrothermalis</name>
    <dbReference type="NCBI Taxonomy" id="1482730"/>
    <lineage>
        <taxon>Bacteria</taxon>
        <taxon>Bacillati</taxon>
        <taxon>Bacillota</taxon>
        <taxon>Clostridia</taxon>
        <taxon>Peptostreptococcales</taxon>
        <taxon>Natronincolaceae</taxon>
        <taxon>Alkaliphilus</taxon>
    </lineage>
</organism>
<dbReference type="EMBL" id="JAFBEE010000005">
    <property type="protein sequence ID" value="MBM7614559.1"/>
    <property type="molecule type" value="Genomic_DNA"/>
</dbReference>
<name>A0ABS2NPP9_9FIRM</name>
<dbReference type="RefSeq" id="WP_204400904.1">
    <property type="nucleotide sequence ID" value="NZ_JAFBEE010000005.1"/>
</dbReference>
<accession>A0ABS2NPP9</accession>
<protein>
    <submittedName>
        <fullName evidence="1">Uncharacterized protein</fullName>
    </submittedName>
</protein>
<sequence>MIDHTDANKILSTYLVYIFKKGLNYYKSSKEDLSRQIEIANKLIGVFSEVIEDEEFQNYAIDETNLLRGIFDKEIIKKDLREIQPLTSIGKSSLFTGSNNEPTVYSELNNEIATADRVDLLVSFIKFSGLRLIMESLIQHTKTKKLRILTTSYMGATDFKAIKMLAELPNTEIVSS</sequence>
<gene>
    <name evidence="1" type="ORF">JOC73_001071</name>
</gene>
<evidence type="ECO:0000313" key="1">
    <source>
        <dbReference type="EMBL" id="MBM7614559.1"/>
    </source>
</evidence>